<feature type="transmembrane region" description="Helical" evidence="15">
    <location>
        <begin position="45"/>
        <end position="75"/>
    </location>
</feature>
<comment type="function">
    <text evidence="15">Core subunit of the mitochondrial membrane respiratory chain NADH dehydrogenase (Complex I) which catalyzes electron transfer from NADH through the respiratory chain, using ubiquinone as an electron acceptor. Essential for the catalytic activity and assembly of complex I.</text>
</comment>
<evidence type="ECO:0000256" key="10">
    <source>
        <dbReference type="ARBA" id="ARBA00022989"/>
    </source>
</evidence>
<keyword evidence="13 15" id="KW-0472">Membrane</keyword>
<keyword evidence="8 15" id="KW-1278">Translocase</keyword>
<evidence type="ECO:0000256" key="16">
    <source>
        <dbReference type="SAM" id="SignalP"/>
    </source>
</evidence>
<evidence type="ECO:0000256" key="2">
    <source>
        <dbReference type="ARBA" id="ARBA00005698"/>
    </source>
</evidence>
<evidence type="ECO:0000313" key="17">
    <source>
        <dbReference type="EMBL" id="BCO16449.1"/>
    </source>
</evidence>
<evidence type="ECO:0000256" key="7">
    <source>
        <dbReference type="ARBA" id="ARBA00022692"/>
    </source>
</evidence>
<sequence>MVYFIDLFVLCLIFGVLGVAAQPSPFYGTIGMILGAVGGCGVLVLLGGSFVGLVLFLIYLGGMLVVFAYSAALAAESYPETWLDYPVFVYVVGYVLGMMILGGWVVEVKWCGGQGLLGLDSLGFNSLRGDFSGVALFYLQGGWMLLLCGWGLLLVLFVVLELVRGRSWGGVRLP</sequence>
<evidence type="ECO:0000256" key="9">
    <source>
        <dbReference type="ARBA" id="ARBA00022982"/>
    </source>
</evidence>
<evidence type="ECO:0000256" key="14">
    <source>
        <dbReference type="ARBA" id="ARBA00049551"/>
    </source>
</evidence>
<evidence type="ECO:0000256" key="13">
    <source>
        <dbReference type="ARBA" id="ARBA00023136"/>
    </source>
</evidence>
<comment type="similarity">
    <text evidence="2 15">Belongs to the complex I subunit 6 family.</text>
</comment>
<dbReference type="PANTHER" id="PTHR11435">
    <property type="entry name" value="NADH UBIQUINONE OXIDOREDUCTASE SUBUNIT ND6"/>
    <property type="match status" value="1"/>
</dbReference>
<dbReference type="AlphaFoldDB" id="A0A7R7G1W2"/>
<dbReference type="Gene3D" id="1.20.120.1200">
    <property type="entry name" value="NADH-ubiquinone/plastoquinone oxidoreductase chain 6, subunit NuoJ"/>
    <property type="match status" value="1"/>
</dbReference>
<dbReference type="GO" id="GO:0031966">
    <property type="term" value="C:mitochondrial membrane"/>
    <property type="evidence" value="ECO:0007669"/>
    <property type="project" value="UniProtKB-SubCell"/>
</dbReference>
<feature type="transmembrane region" description="Helical" evidence="15">
    <location>
        <begin position="87"/>
        <end position="106"/>
    </location>
</feature>
<dbReference type="InterPro" id="IPR050269">
    <property type="entry name" value="ComplexI_Subunit6"/>
</dbReference>
<keyword evidence="11 15" id="KW-0520">NAD</keyword>
<evidence type="ECO:0000256" key="15">
    <source>
        <dbReference type="RuleBase" id="RU004430"/>
    </source>
</evidence>
<dbReference type="PANTHER" id="PTHR11435:SF1">
    <property type="entry name" value="NADH-UBIQUINONE OXIDOREDUCTASE CHAIN 6"/>
    <property type="match status" value="1"/>
</dbReference>
<dbReference type="InterPro" id="IPR042106">
    <property type="entry name" value="Nuo/plastoQ_OxRdtase_6_NuoJ"/>
</dbReference>
<comment type="subcellular location">
    <subcellularLocation>
        <location evidence="1 15">Mitochondrion membrane</location>
        <topology evidence="1 15">Multi-pass membrane protein</topology>
    </subcellularLocation>
</comment>
<dbReference type="EMBL" id="AB612270">
    <property type="protein sequence ID" value="BCO16449.1"/>
    <property type="molecule type" value="Genomic_DNA"/>
</dbReference>
<feature type="transmembrane region" description="Helical" evidence="15">
    <location>
        <begin position="143"/>
        <end position="163"/>
    </location>
</feature>
<accession>A0A7R7G1W2</accession>
<reference evidence="17" key="1">
    <citation type="submission" date="2011-02" db="EMBL/GenBank/DDBJ databases">
        <title>The complete mitochondrial genome of Pachydactylus punctatus.</title>
        <authorList>
            <person name="Kumazawa Y."/>
            <person name="Hashiguchi Y."/>
            <person name="Yamada C."/>
        </authorList>
    </citation>
    <scope>NUCLEOTIDE SEQUENCE</scope>
    <source>
        <strain evidence="17">Ppun1</strain>
    </source>
</reference>
<dbReference type="Pfam" id="PF00499">
    <property type="entry name" value="Oxidored_q3"/>
    <property type="match status" value="1"/>
</dbReference>
<keyword evidence="7 15" id="KW-0812">Transmembrane</keyword>
<proteinExistence type="inferred from homology"/>
<comment type="catalytic activity">
    <reaction evidence="14 15">
        <text>a ubiquinone + NADH + 5 H(+)(in) = a ubiquinol + NAD(+) + 4 H(+)(out)</text>
        <dbReference type="Rhea" id="RHEA:29091"/>
        <dbReference type="Rhea" id="RHEA-COMP:9565"/>
        <dbReference type="Rhea" id="RHEA-COMP:9566"/>
        <dbReference type="ChEBI" id="CHEBI:15378"/>
        <dbReference type="ChEBI" id="CHEBI:16389"/>
        <dbReference type="ChEBI" id="CHEBI:17976"/>
        <dbReference type="ChEBI" id="CHEBI:57540"/>
        <dbReference type="ChEBI" id="CHEBI:57945"/>
        <dbReference type="EC" id="7.1.1.2"/>
    </reaction>
</comment>
<feature type="signal peptide" evidence="16">
    <location>
        <begin position="1"/>
        <end position="21"/>
    </location>
</feature>
<evidence type="ECO:0000256" key="11">
    <source>
        <dbReference type="ARBA" id="ARBA00023027"/>
    </source>
</evidence>
<protein>
    <recommendedName>
        <fullName evidence="4 15">NADH-ubiquinone oxidoreductase chain 6</fullName>
        <ecNumber evidence="3 15">7.1.1.2</ecNumber>
    </recommendedName>
</protein>
<evidence type="ECO:0000256" key="4">
    <source>
        <dbReference type="ARBA" id="ARBA00021095"/>
    </source>
</evidence>
<evidence type="ECO:0000256" key="5">
    <source>
        <dbReference type="ARBA" id="ARBA00022448"/>
    </source>
</evidence>
<keyword evidence="9 15" id="KW-0249">Electron transport</keyword>
<organism evidence="17">
    <name type="scientific">Pachydactylus punctatus</name>
    <dbReference type="NCBI Taxonomy" id="185352"/>
    <lineage>
        <taxon>Eukaryota</taxon>
        <taxon>Metazoa</taxon>
        <taxon>Chordata</taxon>
        <taxon>Craniata</taxon>
        <taxon>Vertebrata</taxon>
        <taxon>Euteleostomi</taxon>
        <taxon>Lepidosauria</taxon>
        <taxon>Squamata</taxon>
        <taxon>Bifurcata</taxon>
        <taxon>Gekkota</taxon>
        <taxon>Gekkonidae</taxon>
        <taxon>Gekkoninae</taxon>
        <taxon>Pachydactylus</taxon>
    </lineage>
</organism>
<keyword evidence="5 15" id="KW-0813">Transport</keyword>
<dbReference type="GO" id="GO:0008137">
    <property type="term" value="F:NADH dehydrogenase (ubiquinone) activity"/>
    <property type="evidence" value="ECO:0007669"/>
    <property type="project" value="UniProtKB-UniRule"/>
</dbReference>
<dbReference type="InterPro" id="IPR001457">
    <property type="entry name" value="NADH_UbQ/plastoQ_OxRdtase_su6"/>
</dbReference>
<keyword evidence="10 15" id="KW-1133">Transmembrane helix</keyword>
<evidence type="ECO:0000256" key="12">
    <source>
        <dbReference type="ARBA" id="ARBA00023128"/>
    </source>
</evidence>
<keyword evidence="12 15" id="KW-0496">Mitochondrion</keyword>
<name>A0A7R7G1W2_9SAUR</name>
<gene>
    <name evidence="17" type="primary">ND6</name>
</gene>
<evidence type="ECO:0000256" key="1">
    <source>
        <dbReference type="ARBA" id="ARBA00004225"/>
    </source>
</evidence>
<keyword evidence="16" id="KW-0732">Signal</keyword>
<evidence type="ECO:0000256" key="6">
    <source>
        <dbReference type="ARBA" id="ARBA00022660"/>
    </source>
</evidence>
<dbReference type="EC" id="7.1.1.2" evidence="3 15"/>
<evidence type="ECO:0000256" key="8">
    <source>
        <dbReference type="ARBA" id="ARBA00022967"/>
    </source>
</evidence>
<keyword evidence="6 15" id="KW-0679">Respiratory chain</keyword>
<geneLocation type="mitochondrion" evidence="17"/>
<evidence type="ECO:0000256" key="3">
    <source>
        <dbReference type="ARBA" id="ARBA00012944"/>
    </source>
</evidence>
<keyword evidence="15" id="KW-0830">Ubiquinone</keyword>
<feature type="chain" id="PRO_5031162520" description="NADH-ubiquinone oxidoreductase chain 6" evidence="16">
    <location>
        <begin position="22"/>
        <end position="174"/>
    </location>
</feature>